<evidence type="ECO:0000313" key="2">
    <source>
        <dbReference type="EMBL" id="KAI0495995.1"/>
    </source>
</evidence>
<evidence type="ECO:0000256" key="1">
    <source>
        <dbReference type="SAM" id="Phobius"/>
    </source>
</evidence>
<organism evidence="2 3">
    <name type="scientific">Dendrobium nobile</name>
    <name type="common">Orchid</name>
    <dbReference type="NCBI Taxonomy" id="94219"/>
    <lineage>
        <taxon>Eukaryota</taxon>
        <taxon>Viridiplantae</taxon>
        <taxon>Streptophyta</taxon>
        <taxon>Embryophyta</taxon>
        <taxon>Tracheophyta</taxon>
        <taxon>Spermatophyta</taxon>
        <taxon>Magnoliopsida</taxon>
        <taxon>Liliopsida</taxon>
        <taxon>Asparagales</taxon>
        <taxon>Orchidaceae</taxon>
        <taxon>Epidendroideae</taxon>
        <taxon>Malaxideae</taxon>
        <taxon>Dendrobiinae</taxon>
        <taxon>Dendrobium</taxon>
    </lineage>
</organism>
<reference evidence="2" key="1">
    <citation type="journal article" date="2022" name="Front. Genet.">
        <title>Chromosome-Scale Assembly of the Dendrobium nobile Genome Provides Insights Into the Molecular Mechanism of the Biosynthesis of the Medicinal Active Ingredient of Dendrobium.</title>
        <authorList>
            <person name="Xu Q."/>
            <person name="Niu S.-C."/>
            <person name="Li K.-L."/>
            <person name="Zheng P.-J."/>
            <person name="Zhang X.-J."/>
            <person name="Jia Y."/>
            <person name="Liu Y."/>
            <person name="Niu Y.-X."/>
            <person name="Yu L.-H."/>
            <person name="Chen D.-F."/>
            <person name="Zhang G.-Q."/>
        </authorList>
    </citation>
    <scope>NUCLEOTIDE SEQUENCE</scope>
    <source>
        <tissue evidence="2">Leaf</tissue>
    </source>
</reference>
<name>A0A8T3APE8_DENNO</name>
<gene>
    <name evidence="2" type="ORF">KFK09_022302</name>
</gene>
<feature type="transmembrane region" description="Helical" evidence="1">
    <location>
        <begin position="12"/>
        <end position="31"/>
    </location>
</feature>
<dbReference type="AlphaFoldDB" id="A0A8T3APE8"/>
<feature type="transmembrane region" description="Helical" evidence="1">
    <location>
        <begin position="74"/>
        <end position="98"/>
    </location>
</feature>
<dbReference type="EMBL" id="JAGYWB010000016">
    <property type="protein sequence ID" value="KAI0495995.1"/>
    <property type="molecule type" value="Genomic_DNA"/>
</dbReference>
<dbReference type="Proteomes" id="UP000829196">
    <property type="component" value="Unassembled WGS sequence"/>
</dbReference>
<evidence type="ECO:0000313" key="3">
    <source>
        <dbReference type="Proteomes" id="UP000829196"/>
    </source>
</evidence>
<keyword evidence="1" id="KW-1133">Transmembrane helix</keyword>
<accession>A0A8T3APE8</accession>
<comment type="caution">
    <text evidence="2">The sequence shown here is derived from an EMBL/GenBank/DDBJ whole genome shotgun (WGS) entry which is preliminary data.</text>
</comment>
<sequence length="318" mass="35912">MVELSPFSSYISSWFPLCLLGFLCWLVPVPWPFGSRRWLFGFCGWLVLVPWPFGSRRWLFTSRGWLAGSRALALWFPWLAAWFPWLAALFPWLLFSVFCTEEYSFVSKNLGRIILVPEQESGLLSSISVFRACQEEAKPSTGPKPATPTALLAIDPDPAPTSLCLEKMENQNQPSNPVVEESKPEDLGVPLPMNSAGWFPCLGPLVHVDGCLVPVASWLVPVPWPFGSRGWLFGFSGWLAGSRALALWFPWLVAWFPWLAAWFLWLLLYVSYPVWGLLFGGGVEFHGIFFVFCAIFLQQICCLLAFRLLSFGLPFAVF</sequence>
<keyword evidence="3" id="KW-1185">Reference proteome</keyword>
<keyword evidence="1" id="KW-0472">Membrane</keyword>
<keyword evidence="1" id="KW-0812">Transmembrane</keyword>
<proteinExistence type="predicted"/>
<protein>
    <submittedName>
        <fullName evidence="2">Uncharacterized protein</fullName>
    </submittedName>
</protein>
<feature type="transmembrane region" description="Helical" evidence="1">
    <location>
        <begin position="288"/>
        <end position="309"/>
    </location>
</feature>
<feature type="transmembrane region" description="Helical" evidence="1">
    <location>
        <begin position="38"/>
        <end position="54"/>
    </location>
</feature>